<dbReference type="InterPro" id="IPR020596">
    <property type="entry name" value="rRNA_Ade_Mease_Trfase_CS"/>
</dbReference>
<gene>
    <name evidence="8" type="ORF">HII30_14720</name>
</gene>
<name>A0A848M7N8_PAELE</name>
<dbReference type="EMBL" id="JABBPN010000014">
    <property type="protein sequence ID" value="NMO97017.1"/>
    <property type="molecule type" value="Genomic_DNA"/>
</dbReference>
<dbReference type="Gene3D" id="3.40.50.150">
    <property type="entry name" value="Vaccinia Virus protein VP39"/>
    <property type="match status" value="1"/>
</dbReference>
<dbReference type="InterPro" id="IPR029063">
    <property type="entry name" value="SAM-dependent_MTases_sf"/>
</dbReference>
<dbReference type="SUPFAM" id="SSF53335">
    <property type="entry name" value="S-adenosyl-L-methionine-dependent methyltransferases"/>
    <property type="match status" value="1"/>
</dbReference>
<evidence type="ECO:0000256" key="4">
    <source>
        <dbReference type="ARBA" id="ARBA00022691"/>
    </source>
</evidence>
<dbReference type="Pfam" id="PF00398">
    <property type="entry name" value="RrnaAD"/>
    <property type="match status" value="1"/>
</dbReference>
<proteinExistence type="predicted"/>
<dbReference type="PROSITE" id="PS01131">
    <property type="entry name" value="RRNA_A_DIMETH"/>
    <property type="match status" value="1"/>
</dbReference>
<dbReference type="GO" id="GO:0000179">
    <property type="term" value="F:rRNA (adenine-N6,N6-)-dimethyltransferase activity"/>
    <property type="evidence" value="ECO:0007669"/>
    <property type="project" value="InterPro"/>
</dbReference>
<dbReference type="GO" id="GO:0003723">
    <property type="term" value="F:RNA binding"/>
    <property type="evidence" value="ECO:0007669"/>
    <property type="project" value="UniProtKB-KW"/>
</dbReference>
<dbReference type="RefSeq" id="WP_169505807.1">
    <property type="nucleotide sequence ID" value="NZ_JABBPN010000014.1"/>
</dbReference>
<evidence type="ECO:0000256" key="6">
    <source>
        <dbReference type="ARBA" id="ARBA00029941"/>
    </source>
</evidence>
<dbReference type="AlphaFoldDB" id="A0A848M7N8"/>
<keyword evidence="5" id="KW-0694">RNA-binding</keyword>
<evidence type="ECO:0000313" key="8">
    <source>
        <dbReference type="EMBL" id="NMO97017.1"/>
    </source>
</evidence>
<accession>A0A848M7N8</accession>
<organism evidence="8 9">
    <name type="scientific">Paenibacillus lemnae</name>
    <dbReference type="NCBI Taxonomy" id="1330551"/>
    <lineage>
        <taxon>Bacteria</taxon>
        <taxon>Bacillati</taxon>
        <taxon>Bacillota</taxon>
        <taxon>Bacilli</taxon>
        <taxon>Bacillales</taxon>
        <taxon>Paenibacillaceae</taxon>
        <taxon>Paenibacillus</taxon>
    </lineage>
</organism>
<evidence type="ECO:0000256" key="7">
    <source>
        <dbReference type="ARBA" id="ARBA00030809"/>
    </source>
</evidence>
<dbReference type="InterPro" id="IPR001737">
    <property type="entry name" value="KsgA/Erm"/>
</dbReference>
<reference evidence="8 9" key="1">
    <citation type="submission" date="2020-04" db="EMBL/GenBank/DDBJ databases">
        <title>Paenibacillus algicola sp. nov., a novel marine bacterium producing alginate lyase.</title>
        <authorList>
            <person name="Huang H."/>
        </authorList>
    </citation>
    <scope>NUCLEOTIDE SEQUENCE [LARGE SCALE GENOMIC DNA]</scope>
    <source>
        <strain evidence="8 9">L7-75</strain>
    </source>
</reference>
<keyword evidence="4" id="KW-0949">S-adenosyl-L-methionine</keyword>
<comment type="caution">
    <text evidence="8">The sequence shown here is derived from an EMBL/GenBank/DDBJ whole genome shotgun (WGS) entry which is preliminary data.</text>
</comment>
<evidence type="ECO:0000256" key="3">
    <source>
        <dbReference type="ARBA" id="ARBA00022679"/>
    </source>
</evidence>
<dbReference type="CDD" id="cd02440">
    <property type="entry name" value="AdoMet_MTases"/>
    <property type="match status" value="1"/>
</dbReference>
<keyword evidence="2" id="KW-0489">Methyltransferase</keyword>
<evidence type="ECO:0000256" key="2">
    <source>
        <dbReference type="ARBA" id="ARBA00022603"/>
    </source>
</evidence>
<evidence type="ECO:0000313" key="9">
    <source>
        <dbReference type="Proteomes" id="UP000565468"/>
    </source>
</evidence>
<dbReference type="Proteomes" id="UP000565468">
    <property type="component" value="Unassembled WGS sequence"/>
</dbReference>
<evidence type="ECO:0000256" key="5">
    <source>
        <dbReference type="ARBA" id="ARBA00022884"/>
    </source>
</evidence>
<evidence type="ECO:0000256" key="1">
    <source>
        <dbReference type="ARBA" id="ARBA00016505"/>
    </source>
</evidence>
<protein>
    <recommendedName>
        <fullName evidence="1">rRNA adenine N-6-methyltransferase</fullName>
    </recommendedName>
    <alternativeName>
        <fullName evidence="7">Erythromycin resistance protein</fullName>
    </alternativeName>
    <alternativeName>
        <fullName evidence="6">Macrolide-lincosamide-streptogramin B resistance protein</fullName>
    </alternativeName>
</protein>
<keyword evidence="9" id="KW-1185">Reference proteome</keyword>
<keyword evidence="3" id="KW-0808">Transferase</keyword>
<sequence>MGVERSTYSVRNTTLNFSEEMERLKLQASMGWQKELRNLKWYGLQNKQNVLEVGSGPGFVTRQLLCSLPDVRITALEIDDRTLHDFSQEQLQDISADRIQFVHSTT</sequence>